<dbReference type="EMBL" id="CYXT01000020">
    <property type="protein sequence ID" value="CUN07256.1"/>
    <property type="molecule type" value="Genomic_DNA"/>
</dbReference>
<evidence type="ECO:0000313" key="2">
    <source>
        <dbReference type="Proteomes" id="UP000095598"/>
    </source>
</evidence>
<dbReference type="Proteomes" id="UP000095598">
    <property type="component" value="Unassembled WGS sequence"/>
</dbReference>
<organism evidence="1 2">
    <name type="scientific">Anaerostipes hadrus</name>
    <dbReference type="NCBI Taxonomy" id="649756"/>
    <lineage>
        <taxon>Bacteria</taxon>
        <taxon>Bacillati</taxon>
        <taxon>Bacillota</taxon>
        <taxon>Clostridia</taxon>
        <taxon>Lachnospirales</taxon>
        <taxon>Lachnospiraceae</taxon>
        <taxon>Anaerostipes</taxon>
    </lineage>
</organism>
<reference evidence="1 2" key="1">
    <citation type="submission" date="2015-09" db="EMBL/GenBank/DDBJ databases">
        <authorList>
            <consortium name="Pathogen Informatics"/>
        </authorList>
    </citation>
    <scope>NUCLEOTIDE SEQUENCE [LARGE SCALE GENOMIC DNA]</scope>
    <source>
        <strain evidence="1 2">2789STDY5608868</strain>
    </source>
</reference>
<evidence type="ECO:0000313" key="1">
    <source>
        <dbReference type="EMBL" id="CUN07256.1"/>
    </source>
</evidence>
<dbReference type="AlphaFoldDB" id="A0A173TYU5"/>
<gene>
    <name evidence="1" type="ORF">ERS852425_02436</name>
</gene>
<sequence length="131" mass="15423">MTKNETITINEIITQRFQSHLYNCIKESNIPAMQLSVSFDREKAYIKDEITGRIVGEVDMKITIERYEPKKMTRSEVKKAIVAYCDPVGTPCKECKCYKKCVKRMPFEWLSNEGLQEYYEFLYGIQVEVKE</sequence>
<name>A0A173TYU5_ANAHA</name>
<protein>
    <submittedName>
        <fullName evidence="1">Uncharacterized protein</fullName>
    </submittedName>
</protein>
<accession>A0A173TYU5</accession>
<dbReference type="RefSeq" id="WP_055259258.1">
    <property type="nucleotide sequence ID" value="NZ_CYXT01000020.1"/>
</dbReference>
<proteinExistence type="predicted"/>